<proteinExistence type="predicted"/>
<feature type="compositionally biased region" description="Basic and acidic residues" evidence="1">
    <location>
        <begin position="410"/>
        <end position="421"/>
    </location>
</feature>
<organism evidence="2 3">
    <name type="scientific">Cladobotryum mycophilum</name>
    <dbReference type="NCBI Taxonomy" id="491253"/>
    <lineage>
        <taxon>Eukaryota</taxon>
        <taxon>Fungi</taxon>
        <taxon>Dikarya</taxon>
        <taxon>Ascomycota</taxon>
        <taxon>Pezizomycotina</taxon>
        <taxon>Sordariomycetes</taxon>
        <taxon>Hypocreomycetidae</taxon>
        <taxon>Hypocreales</taxon>
        <taxon>Hypocreaceae</taxon>
        <taxon>Cladobotryum</taxon>
    </lineage>
</organism>
<dbReference type="Proteomes" id="UP001338125">
    <property type="component" value="Unassembled WGS sequence"/>
</dbReference>
<feature type="region of interest" description="Disordered" evidence="1">
    <location>
        <begin position="9"/>
        <end position="46"/>
    </location>
</feature>
<feature type="compositionally biased region" description="Basic and acidic residues" evidence="1">
    <location>
        <begin position="221"/>
        <end position="232"/>
    </location>
</feature>
<feature type="compositionally biased region" description="Pro residues" evidence="1">
    <location>
        <begin position="201"/>
        <end position="210"/>
    </location>
</feature>
<reference evidence="2 3" key="1">
    <citation type="submission" date="2024-01" db="EMBL/GenBank/DDBJ databases">
        <title>Complete genome of Cladobotryum mycophilum ATHUM6906.</title>
        <authorList>
            <person name="Christinaki A.C."/>
            <person name="Myridakis A.I."/>
            <person name="Kouvelis V.N."/>
        </authorList>
    </citation>
    <scope>NUCLEOTIDE SEQUENCE [LARGE SCALE GENOMIC DNA]</scope>
    <source>
        <strain evidence="2 3">ATHUM6906</strain>
    </source>
</reference>
<gene>
    <name evidence="2" type="ORF">PT974_05590</name>
</gene>
<evidence type="ECO:0000313" key="2">
    <source>
        <dbReference type="EMBL" id="KAK5992189.1"/>
    </source>
</evidence>
<name>A0ABR0SJ48_9HYPO</name>
<feature type="region of interest" description="Disordered" evidence="1">
    <location>
        <begin position="190"/>
        <end position="246"/>
    </location>
</feature>
<protein>
    <submittedName>
        <fullName evidence="2">Uncharacterized protein</fullName>
    </submittedName>
</protein>
<keyword evidence="3" id="KW-1185">Reference proteome</keyword>
<sequence length="466" mass="51546">MGLPLFVAPVETDLPHKASGKDRVLAPSRSAIRRQQDARERRHPSRRTALRVFGLSHPNLISARERGQSSVDPDLAAEPAVQPVAESAPEPAPRRAVLPAVLDARGVQHLRSILRSWAENNGISDSQLEDRIRLIAVGAWDDVHPFIVQRPTGQHEVDIPWWVRTRLQHGISPRVVRDENGEHLVYGDTVTTFDPSRRNPSPLPPPPPLPQVSRNTGTPSEEPRAARRERINRQRSATLRSLIARRNRPSQHALGVDGLGDRDRSLSPEVWDTLLTTLTPDPQPPSAGSSFASAHAPQTAGPAANVPPSVPDLTEDANMDHACESGCENSDPEENDFITEYNPHRFHNRQGNLRVPDYNLDGPSEGPFSRGSGLYSVDRQSQDPIRVGLRAEANNWAGHLWPGPSEEEMGTEHTRQNREDSAGTGHSAHAGDEDWLGMQRIVRRLAAREDIPDEWWAEAGLSRTLP</sequence>
<comment type="caution">
    <text evidence="2">The sequence shown here is derived from an EMBL/GenBank/DDBJ whole genome shotgun (WGS) entry which is preliminary data.</text>
</comment>
<feature type="compositionally biased region" description="Basic and acidic residues" evidence="1">
    <location>
        <begin position="13"/>
        <end position="24"/>
    </location>
</feature>
<evidence type="ECO:0000313" key="3">
    <source>
        <dbReference type="Proteomes" id="UP001338125"/>
    </source>
</evidence>
<accession>A0ABR0SJ48</accession>
<feature type="region of interest" description="Disordered" evidence="1">
    <location>
        <begin position="277"/>
        <end position="305"/>
    </location>
</feature>
<dbReference type="EMBL" id="JAVFKD010000012">
    <property type="protein sequence ID" value="KAK5992189.1"/>
    <property type="molecule type" value="Genomic_DNA"/>
</dbReference>
<feature type="region of interest" description="Disordered" evidence="1">
    <location>
        <begin position="399"/>
        <end position="434"/>
    </location>
</feature>
<evidence type="ECO:0000256" key="1">
    <source>
        <dbReference type="SAM" id="MobiDB-lite"/>
    </source>
</evidence>